<reference evidence="20 21" key="1">
    <citation type="submission" date="2020-10" db="EMBL/GenBank/DDBJ databases">
        <title>Complete genome sequence of Paludibaculum fermentans P105T, a facultatively anaerobic acidobacterium capable of dissimilatory Fe(III) reduction.</title>
        <authorList>
            <person name="Dedysh S.N."/>
            <person name="Beletsky A.V."/>
            <person name="Kulichevskaya I.S."/>
            <person name="Mardanov A.V."/>
            <person name="Ravin N.V."/>
        </authorList>
    </citation>
    <scope>NUCLEOTIDE SEQUENCE [LARGE SCALE GENOMIC DNA]</scope>
    <source>
        <strain evidence="20 21">P105</strain>
    </source>
</reference>
<evidence type="ECO:0000313" key="20">
    <source>
        <dbReference type="EMBL" id="QOY87604.1"/>
    </source>
</evidence>
<evidence type="ECO:0000259" key="19">
    <source>
        <dbReference type="Pfam" id="PF02744"/>
    </source>
</evidence>
<sequence>MIDLKEHPHRRLNPLTGEWVLVSPHRTKRPWQGQMEKVPPETRAAYDPKCYLCPGNERAGGHRNPAYSGTFAFDNDFAALIPGTPAGQVAPHALLQAEGVSGLCRVICFSPRHDLTMAEMAVEEIRRVVDTWTEQYVELNGTPGIAYVEIFENRGEMMGCSNPHPHCQIWSSSTIPNEIAKEDAAQNSYFRENGRTLLSDYLEFELSAGERLVSVNEHFVALVPWWAVWPFETMVISRRAASGLDELTSDERNGLADILKQLTTRYDNLFEVSFPYSGGFHQRPATSSREAWHLHAHYYPPLLRSATVRKFLVGYEMLAMPQRDITPEAAALRLRELSDIHFKLKI</sequence>
<keyword evidence="21" id="KW-1185">Reference proteome</keyword>
<dbReference type="FunFam" id="3.30.428.10:FF:000001">
    <property type="entry name" value="Galactose-1-phosphate uridylyltransferase"/>
    <property type="match status" value="1"/>
</dbReference>
<dbReference type="Gene3D" id="3.30.428.10">
    <property type="entry name" value="HIT-like"/>
    <property type="match status" value="2"/>
</dbReference>
<dbReference type="InterPro" id="IPR019779">
    <property type="entry name" value="GalP_UDPtransf1_His-AS"/>
</dbReference>
<evidence type="ECO:0000256" key="5">
    <source>
        <dbReference type="ARBA" id="ARBA00016340"/>
    </source>
</evidence>
<feature type="binding site" evidence="16">
    <location>
        <position position="182"/>
    </location>
    <ligand>
        <name>Fe cation</name>
        <dbReference type="ChEBI" id="CHEBI:24875"/>
    </ligand>
</feature>
<dbReference type="InterPro" id="IPR036265">
    <property type="entry name" value="HIT-like_sf"/>
</dbReference>
<protein>
    <recommendedName>
        <fullName evidence="5 12">Galactose-1-phosphate uridylyltransferase</fullName>
        <ecNumber evidence="4 12">2.7.7.12</ecNumber>
    </recommendedName>
</protein>
<feature type="binding site" evidence="16">
    <location>
        <position position="295"/>
    </location>
    <ligand>
        <name>Fe cation</name>
        <dbReference type="ChEBI" id="CHEBI:24875"/>
    </ligand>
</feature>
<feature type="binding site" evidence="16">
    <location>
        <position position="281"/>
    </location>
    <ligand>
        <name>Fe cation</name>
        <dbReference type="ChEBI" id="CHEBI:24875"/>
    </ligand>
</feature>
<evidence type="ECO:0000256" key="14">
    <source>
        <dbReference type="PIRSR" id="PIRSR000808-2"/>
    </source>
</evidence>
<name>A0A7S7NQ19_PALFE</name>
<feature type="binding site" evidence="14">
    <location>
        <begin position="315"/>
        <end position="316"/>
    </location>
    <ligand>
        <name>UDP-alpha-D-glucose</name>
        <dbReference type="ChEBI" id="CHEBI:58885"/>
        <note>ligand shared between dimeric partners</note>
    </ligand>
</feature>
<evidence type="ECO:0000256" key="6">
    <source>
        <dbReference type="ARBA" id="ARBA00022679"/>
    </source>
</evidence>
<evidence type="ECO:0000259" key="18">
    <source>
        <dbReference type="Pfam" id="PF01087"/>
    </source>
</evidence>
<evidence type="ECO:0000256" key="10">
    <source>
        <dbReference type="ARBA" id="ARBA00023144"/>
    </source>
</evidence>
<dbReference type="AlphaFoldDB" id="A0A7S7NQ19"/>
<evidence type="ECO:0000256" key="9">
    <source>
        <dbReference type="ARBA" id="ARBA00022833"/>
    </source>
</evidence>
<feature type="binding site" evidence="15">
    <location>
        <position position="164"/>
    </location>
    <ligand>
        <name>Zn(2+)</name>
        <dbReference type="ChEBI" id="CHEBI:29105"/>
    </ligand>
</feature>
<keyword evidence="8 15" id="KW-0479">Metal-binding</keyword>
<dbReference type="GO" id="GO:0033499">
    <property type="term" value="P:galactose catabolic process via UDP-galactose, Leloir pathway"/>
    <property type="evidence" value="ECO:0007669"/>
    <property type="project" value="TreeGrafter"/>
</dbReference>
<feature type="domain" description="Galactose-1-phosphate uridyl transferase C-terminal" evidence="19">
    <location>
        <begin position="184"/>
        <end position="344"/>
    </location>
</feature>
<keyword evidence="9 15" id="KW-0862">Zinc</keyword>
<comment type="pathway">
    <text evidence="2 17">Carbohydrate metabolism; galactose metabolism.</text>
</comment>
<evidence type="ECO:0000256" key="3">
    <source>
        <dbReference type="ARBA" id="ARBA00010951"/>
    </source>
</evidence>
<feature type="binding site" evidence="15">
    <location>
        <position position="53"/>
    </location>
    <ligand>
        <name>Zn(2+)</name>
        <dbReference type="ChEBI" id="CHEBI:29105"/>
    </ligand>
</feature>
<feature type="domain" description="Galactose-1-phosphate uridyl transferase N-terminal" evidence="18">
    <location>
        <begin position="3"/>
        <end position="176"/>
    </location>
</feature>
<evidence type="ECO:0000256" key="1">
    <source>
        <dbReference type="ARBA" id="ARBA00001107"/>
    </source>
</evidence>
<evidence type="ECO:0000256" key="11">
    <source>
        <dbReference type="ARBA" id="ARBA00023277"/>
    </source>
</evidence>
<dbReference type="InterPro" id="IPR001937">
    <property type="entry name" value="GalP_UDPtransf1"/>
</dbReference>
<feature type="binding site" evidence="14">
    <location>
        <begin position="26"/>
        <end position="29"/>
    </location>
    <ligand>
        <name>UDP-alpha-D-glucose</name>
        <dbReference type="ChEBI" id="CHEBI:58885"/>
        <note>ligand shared between dimeric partners</note>
    </ligand>
</feature>
<evidence type="ECO:0000256" key="16">
    <source>
        <dbReference type="PIRSR" id="PIRSR000808-4"/>
    </source>
</evidence>
<feature type="binding site" description="in other chain" evidence="14">
    <location>
        <position position="322"/>
    </location>
    <ligand>
        <name>UDP-alpha-D-glucose</name>
        <dbReference type="ChEBI" id="CHEBI:58885"/>
        <note>ligand shared between dimeric partners</note>
    </ligand>
</feature>
<dbReference type="RefSeq" id="WP_194449271.1">
    <property type="nucleotide sequence ID" value="NZ_CP063849.1"/>
</dbReference>
<dbReference type="GO" id="GO:0005737">
    <property type="term" value="C:cytoplasm"/>
    <property type="evidence" value="ECO:0007669"/>
    <property type="project" value="TreeGrafter"/>
</dbReference>
<evidence type="ECO:0000256" key="13">
    <source>
        <dbReference type="PIRSR" id="PIRSR000808-1"/>
    </source>
</evidence>
<dbReference type="EMBL" id="CP063849">
    <property type="protein sequence ID" value="QOY87604.1"/>
    <property type="molecule type" value="Genomic_DNA"/>
</dbReference>
<dbReference type="Pfam" id="PF01087">
    <property type="entry name" value="GalP_UDP_transf"/>
    <property type="match status" value="1"/>
</dbReference>
<proteinExistence type="inferred from homology"/>
<keyword evidence="6 17" id="KW-0808">Transferase</keyword>
<evidence type="ECO:0000256" key="2">
    <source>
        <dbReference type="ARBA" id="ARBA00004947"/>
    </source>
</evidence>
<feature type="active site" description="Tele-UMP-histidine intermediate" evidence="13">
    <location>
        <position position="166"/>
    </location>
</feature>
<evidence type="ECO:0000256" key="15">
    <source>
        <dbReference type="PIRSR" id="PIRSR000808-3"/>
    </source>
</evidence>
<keyword evidence="10 17" id="KW-0299">Galactose metabolism</keyword>
<feature type="binding site" evidence="15">
    <location>
        <position position="50"/>
    </location>
    <ligand>
        <name>Zn(2+)</name>
        <dbReference type="ChEBI" id="CHEBI:29105"/>
    </ligand>
</feature>
<dbReference type="GO" id="GO:0008270">
    <property type="term" value="F:zinc ion binding"/>
    <property type="evidence" value="ECO:0007669"/>
    <property type="project" value="InterPro"/>
</dbReference>
<feature type="binding site" evidence="14">
    <location>
        <begin position="310"/>
        <end position="311"/>
    </location>
    <ligand>
        <name>UDP-alpha-D-glucose</name>
        <dbReference type="ChEBI" id="CHEBI:58885"/>
        <note>ligand shared between dimeric partners</note>
    </ligand>
</feature>
<dbReference type="Pfam" id="PF02744">
    <property type="entry name" value="GalP_UDP_tr_C"/>
    <property type="match status" value="1"/>
</dbReference>
<comment type="similarity">
    <text evidence="3 17">Belongs to the galactose-1-phosphate uridylyltransferase type 1 family.</text>
</comment>
<dbReference type="NCBIfam" id="NF008724">
    <property type="entry name" value="PRK11720.1"/>
    <property type="match status" value="1"/>
</dbReference>
<feature type="binding site" description="in other chain" evidence="14">
    <location>
        <position position="168"/>
    </location>
    <ligand>
        <name>UDP-alpha-D-glucose</name>
        <dbReference type="ChEBI" id="CHEBI:58885"/>
        <note>ligand shared between dimeric partners</note>
    </ligand>
</feature>
<dbReference type="PIRSF" id="PIRSF000808">
    <property type="entry name" value="GalT"/>
    <property type="match status" value="1"/>
</dbReference>
<dbReference type="KEGG" id="pfer:IRI77_33445"/>
<dbReference type="GO" id="GO:0008108">
    <property type="term" value="F:UDP-glucose:hexose-1-phosphate uridylyltransferase activity"/>
    <property type="evidence" value="ECO:0007669"/>
    <property type="project" value="UniProtKB-UniRule"/>
</dbReference>
<keyword evidence="7 17" id="KW-0548">Nucleotidyltransferase</keyword>
<comment type="cofactor">
    <cofactor evidence="16">
        <name>Fe cation</name>
        <dbReference type="ChEBI" id="CHEBI:24875"/>
    </cofactor>
    <text evidence="16">Binds 1 Fe cation per subunit.</text>
</comment>
<evidence type="ECO:0000256" key="4">
    <source>
        <dbReference type="ARBA" id="ARBA00012384"/>
    </source>
</evidence>
<feature type="binding site" description="in other chain" evidence="14">
    <location>
        <position position="59"/>
    </location>
    <ligand>
        <name>UDP-alpha-D-glucose</name>
        <dbReference type="ChEBI" id="CHEBI:58885"/>
        <note>ligand shared between dimeric partners</note>
    </ligand>
</feature>
<evidence type="ECO:0000256" key="8">
    <source>
        <dbReference type="ARBA" id="ARBA00022723"/>
    </source>
</evidence>
<accession>A0A7S7NQ19</accession>
<dbReference type="FunFam" id="3.30.428.10:FF:000002">
    <property type="entry name" value="Galactose-1-phosphate uridylyltransferase"/>
    <property type="match status" value="1"/>
</dbReference>
<dbReference type="CDD" id="cd00608">
    <property type="entry name" value="GalT"/>
    <property type="match status" value="1"/>
</dbReference>
<gene>
    <name evidence="20" type="ORF">IRI77_33445</name>
</gene>
<evidence type="ECO:0000256" key="12">
    <source>
        <dbReference type="NCBIfam" id="TIGR00209"/>
    </source>
</evidence>
<comment type="catalytic activity">
    <reaction evidence="1 17">
        <text>alpha-D-galactose 1-phosphate + UDP-alpha-D-glucose = alpha-D-glucose 1-phosphate + UDP-alpha-D-galactose</text>
        <dbReference type="Rhea" id="RHEA:13989"/>
        <dbReference type="ChEBI" id="CHEBI:58336"/>
        <dbReference type="ChEBI" id="CHEBI:58601"/>
        <dbReference type="ChEBI" id="CHEBI:58885"/>
        <dbReference type="ChEBI" id="CHEBI:66914"/>
        <dbReference type="EC" id="2.7.7.12"/>
    </reaction>
</comment>
<comment type="cofactor">
    <cofactor evidence="15">
        <name>Zn(2+)</name>
        <dbReference type="ChEBI" id="CHEBI:29105"/>
    </cofactor>
    <text evidence="15">Binds 1 zinc ion per subunit.</text>
</comment>
<dbReference type="PANTHER" id="PTHR11943:SF1">
    <property type="entry name" value="GALACTOSE-1-PHOSPHATE URIDYLYLTRANSFERASE"/>
    <property type="match status" value="1"/>
</dbReference>
<dbReference type="EC" id="2.7.7.12" evidence="4 12"/>
<dbReference type="PANTHER" id="PTHR11943">
    <property type="entry name" value="GALACTOSE-1-PHOSPHATE URIDYLYLTRANSFERASE"/>
    <property type="match status" value="1"/>
</dbReference>
<feature type="binding site" evidence="15">
    <location>
        <position position="113"/>
    </location>
    <ligand>
        <name>Zn(2+)</name>
        <dbReference type="ChEBI" id="CHEBI:29105"/>
    </ligand>
</feature>
<dbReference type="InterPro" id="IPR005849">
    <property type="entry name" value="GalP_Utransf_N"/>
</dbReference>
<dbReference type="UniPathway" id="UPA00214"/>
<evidence type="ECO:0000256" key="7">
    <source>
        <dbReference type="ARBA" id="ARBA00022695"/>
    </source>
</evidence>
<keyword evidence="11 17" id="KW-0119">Carbohydrate metabolism</keyword>
<dbReference type="NCBIfam" id="TIGR00209">
    <property type="entry name" value="galT_1"/>
    <property type="match status" value="1"/>
</dbReference>
<evidence type="ECO:0000256" key="17">
    <source>
        <dbReference type="RuleBase" id="RU000506"/>
    </source>
</evidence>
<feature type="binding site" evidence="16">
    <location>
        <position position="297"/>
    </location>
    <ligand>
        <name>Fe cation</name>
        <dbReference type="ChEBI" id="CHEBI:24875"/>
    </ligand>
</feature>
<feature type="binding site" description="in other chain" evidence="14">
    <location>
        <position position="153"/>
    </location>
    <ligand>
        <name>UDP-alpha-D-glucose</name>
        <dbReference type="ChEBI" id="CHEBI:58885"/>
        <note>ligand shared between dimeric partners</note>
    </ligand>
</feature>
<dbReference type="PROSITE" id="PS00117">
    <property type="entry name" value="GAL_P_UDP_TRANSF_I"/>
    <property type="match status" value="1"/>
</dbReference>
<dbReference type="InterPro" id="IPR005850">
    <property type="entry name" value="GalP_Utransf_C"/>
</dbReference>
<keyword evidence="16" id="KW-0408">Iron</keyword>
<organism evidence="20 21">
    <name type="scientific">Paludibaculum fermentans</name>
    <dbReference type="NCBI Taxonomy" id="1473598"/>
    <lineage>
        <taxon>Bacteria</taxon>
        <taxon>Pseudomonadati</taxon>
        <taxon>Acidobacteriota</taxon>
        <taxon>Terriglobia</taxon>
        <taxon>Bryobacterales</taxon>
        <taxon>Bryobacteraceae</taxon>
        <taxon>Paludibaculum</taxon>
    </lineage>
</organism>
<evidence type="ECO:0000313" key="21">
    <source>
        <dbReference type="Proteomes" id="UP000593892"/>
    </source>
</evidence>
<feature type="binding site" description="in other chain" evidence="14">
    <location>
        <begin position="159"/>
        <end position="161"/>
    </location>
    <ligand>
        <name>UDP-alpha-D-glucose</name>
        <dbReference type="ChEBI" id="CHEBI:58885"/>
        <note>ligand shared between dimeric partners</note>
    </ligand>
</feature>
<feature type="binding site" description="in other chain" evidence="14">
    <location>
        <begin position="75"/>
        <end position="76"/>
    </location>
    <ligand>
        <name>UDP-alpha-D-glucose</name>
        <dbReference type="ChEBI" id="CHEBI:58885"/>
        <note>ligand shared between dimeric partners</note>
    </ligand>
</feature>
<dbReference type="SUPFAM" id="SSF54197">
    <property type="entry name" value="HIT-like"/>
    <property type="match status" value="2"/>
</dbReference>
<dbReference type="Proteomes" id="UP000593892">
    <property type="component" value="Chromosome"/>
</dbReference>